<sequence length="225" mass="25896">MFWYQEIYFNHCGNLPLCDIAFQLDLSLKIRLLRSIGTFHYTFEPKPIAFDRIDILESRLRDHLGTTSFLYVESEAMVDSKLQWKEVTAEAFALNEDKTSFTILVPGLYSIRLVVNHIPITNMKVVLSLQMALQSVVTESFYAHSITTSSSLKRVLQIEKDGNLSVLCTANVTPKNTIKFDCYAYQSLIAMFPSSRYMDNRNTAYFLYTFTSSSIRATSKTMFRH</sequence>
<comment type="caution">
    <text evidence="1">The sequence shown here is derived from an EMBL/GenBank/DDBJ whole genome shotgun (WGS) entry which is preliminary data.</text>
</comment>
<organism evidence="1 2">
    <name type="scientific">Phytophthora citrophthora</name>
    <dbReference type="NCBI Taxonomy" id="4793"/>
    <lineage>
        <taxon>Eukaryota</taxon>
        <taxon>Sar</taxon>
        <taxon>Stramenopiles</taxon>
        <taxon>Oomycota</taxon>
        <taxon>Peronosporomycetes</taxon>
        <taxon>Peronosporales</taxon>
        <taxon>Peronosporaceae</taxon>
        <taxon>Phytophthora</taxon>
    </lineage>
</organism>
<evidence type="ECO:0000313" key="2">
    <source>
        <dbReference type="Proteomes" id="UP001259832"/>
    </source>
</evidence>
<dbReference type="AlphaFoldDB" id="A0AAD9GPZ7"/>
<keyword evidence="2" id="KW-1185">Reference proteome</keyword>
<proteinExistence type="predicted"/>
<dbReference type="Proteomes" id="UP001259832">
    <property type="component" value="Unassembled WGS sequence"/>
</dbReference>
<gene>
    <name evidence="1" type="ORF">P3T76_006066</name>
</gene>
<protein>
    <submittedName>
        <fullName evidence="1">Uncharacterized protein</fullName>
    </submittedName>
</protein>
<evidence type="ECO:0000313" key="1">
    <source>
        <dbReference type="EMBL" id="KAK1942567.1"/>
    </source>
</evidence>
<reference evidence="1" key="1">
    <citation type="submission" date="2023-08" db="EMBL/GenBank/DDBJ databases">
        <title>Reference Genome Resource for the Citrus Pathogen Phytophthora citrophthora.</title>
        <authorList>
            <person name="Moller H."/>
            <person name="Coetzee B."/>
            <person name="Rose L.J."/>
            <person name="Van Niekerk J.M."/>
        </authorList>
    </citation>
    <scope>NUCLEOTIDE SEQUENCE</scope>
    <source>
        <strain evidence="1">STE-U-9442</strain>
    </source>
</reference>
<name>A0AAD9GPZ7_9STRA</name>
<accession>A0AAD9GPZ7</accession>
<dbReference type="EMBL" id="JASMQC010000009">
    <property type="protein sequence ID" value="KAK1942567.1"/>
    <property type="molecule type" value="Genomic_DNA"/>
</dbReference>